<gene>
    <name evidence="1" type="ORF">HMJ29_01415</name>
</gene>
<name>A0A6M6BD45_9BACT</name>
<dbReference type="Proteomes" id="UP000501623">
    <property type="component" value="Chromosome"/>
</dbReference>
<proteinExistence type="predicted"/>
<evidence type="ECO:0000313" key="2">
    <source>
        <dbReference type="Proteomes" id="UP000501623"/>
    </source>
</evidence>
<protein>
    <submittedName>
        <fullName evidence="1">Uncharacterized protein</fullName>
    </submittedName>
</protein>
<dbReference type="RefSeq" id="WP_171589810.1">
    <property type="nucleotide sequence ID" value="NZ_CP053538.1"/>
</dbReference>
<dbReference type="KEGG" id="hts:HMJ29_01415"/>
<keyword evidence="2" id="KW-1185">Reference proteome</keyword>
<organism evidence="1 2">
    <name type="scientific">Hymenobacter taeanensis</name>
    <dbReference type="NCBI Taxonomy" id="2735321"/>
    <lineage>
        <taxon>Bacteria</taxon>
        <taxon>Pseudomonadati</taxon>
        <taxon>Bacteroidota</taxon>
        <taxon>Cytophagia</taxon>
        <taxon>Cytophagales</taxon>
        <taxon>Hymenobacteraceae</taxon>
        <taxon>Hymenobacter</taxon>
    </lineage>
</organism>
<dbReference type="AlphaFoldDB" id="A0A6M6BD45"/>
<accession>A0A6M6BD45</accession>
<evidence type="ECO:0000313" key="1">
    <source>
        <dbReference type="EMBL" id="QJX45664.1"/>
    </source>
</evidence>
<sequence>MSISNSASTDQLEASLRILRTEDLGQALNSASENIDSWIIMLRATGEAAHATLASDLLQLKGYLNGSDPAPISDMLQTLAEHINSFVDNVNPRFLSSLDELSKALSSIARKLQSTQDAQNS</sequence>
<reference evidence="1 2" key="1">
    <citation type="submission" date="2020-05" db="EMBL/GenBank/DDBJ databases">
        <title>Complete genome sequence of Hymenobacter sp. TS19 in Coasted Sand Dune.</title>
        <authorList>
            <person name="Lee J.-H."/>
            <person name="Jung J.-H."/>
            <person name="Jeong S."/>
            <person name="Zhao L."/>
            <person name="Kim M.-K."/>
            <person name="Seo H.-S."/>
            <person name="Lim S."/>
        </authorList>
    </citation>
    <scope>NUCLEOTIDE SEQUENCE [LARGE SCALE GENOMIC DNA]</scope>
    <source>
        <strain evidence="1 2">TS19</strain>
    </source>
</reference>
<dbReference type="EMBL" id="CP053538">
    <property type="protein sequence ID" value="QJX45664.1"/>
    <property type="molecule type" value="Genomic_DNA"/>
</dbReference>